<proteinExistence type="inferred from homology"/>
<dbReference type="Pfam" id="PF01321">
    <property type="entry name" value="Creatinase_N"/>
    <property type="match status" value="1"/>
</dbReference>
<dbReference type="InterPro" id="IPR033740">
    <property type="entry name" value="Pept_M24B"/>
</dbReference>
<dbReference type="FunFam" id="3.90.230.10:FF:000009">
    <property type="entry name" value="xaa-Pro aminopeptidase 2"/>
    <property type="match status" value="1"/>
</dbReference>
<dbReference type="Gene3D" id="3.40.350.10">
    <property type="entry name" value="Creatinase/prolidase N-terminal domain"/>
    <property type="match status" value="2"/>
</dbReference>
<dbReference type="InterPro" id="IPR032416">
    <property type="entry name" value="Peptidase_M24_C"/>
</dbReference>
<dbReference type="SUPFAM" id="SSF55920">
    <property type="entry name" value="Creatinase/aminopeptidase"/>
    <property type="match status" value="1"/>
</dbReference>
<dbReference type="Gene3D" id="3.90.230.10">
    <property type="entry name" value="Creatinase/methionine aminopeptidase superfamily"/>
    <property type="match status" value="1"/>
</dbReference>
<dbReference type="InterPro" id="IPR000587">
    <property type="entry name" value="Creatinase_N"/>
</dbReference>
<dbReference type="AlphaFoldDB" id="A0A1T5DB41"/>
<dbReference type="Pfam" id="PF16188">
    <property type="entry name" value="Peptidase_M24_C"/>
    <property type="match status" value="1"/>
</dbReference>
<dbReference type="GO" id="GO:0005737">
    <property type="term" value="C:cytoplasm"/>
    <property type="evidence" value="ECO:0007669"/>
    <property type="project" value="UniProtKB-ARBA"/>
</dbReference>
<reference evidence="8" key="1">
    <citation type="submission" date="2017-02" db="EMBL/GenBank/DDBJ databases">
        <authorList>
            <person name="Varghese N."/>
            <person name="Submissions S."/>
        </authorList>
    </citation>
    <scope>NUCLEOTIDE SEQUENCE [LARGE SCALE GENOMIC DNA]</scope>
    <source>
        <strain evidence="8">DSM 24967</strain>
    </source>
</reference>
<dbReference type="GO" id="GO:0070006">
    <property type="term" value="F:metalloaminopeptidase activity"/>
    <property type="evidence" value="ECO:0007669"/>
    <property type="project" value="InterPro"/>
</dbReference>
<dbReference type="InterPro" id="IPR029149">
    <property type="entry name" value="Creatin/AminoP/Spt16_N"/>
</dbReference>
<protein>
    <submittedName>
        <fullName evidence="7">Xaa-Pro aminopeptidase</fullName>
    </submittedName>
</protein>
<dbReference type="PANTHER" id="PTHR43763">
    <property type="entry name" value="XAA-PRO AMINOPEPTIDASE 1"/>
    <property type="match status" value="1"/>
</dbReference>
<dbReference type="InterPro" id="IPR050422">
    <property type="entry name" value="X-Pro_aminopeptidase_P"/>
</dbReference>
<name>A0A1T5DB41_9BACT</name>
<keyword evidence="7" id="KW-0031">Aminopeptidase</keyword>
<evidence type="ECO:0000259" key="5">
    <source>
        <dbReference type="Pfam" id="PF01321"/>
    </source>
</evidence>
<feature type="domain" description="Creatinase N-terminal" evidence="5">
    <location>
        <begin position="8"/>
        <end position="135"/>
    </location>
</feature>
<sequence length="595" mass="66417">MKTIIQQRISALRESMKHFGLGAYIIPSSDPHLSEYPADCWKSRQWISGFTGSAGTVVVTADKAGLWTDSRYFLQASKELEGSGIELYKTGLPETPGIAAFLLRNLNENETVGLDGQTYSVADAVELNSVLKKKKISLDVSRDLIHAIWKDRPALPGGMLFELPIEYSGKSTRDKLDDINTKLHEAGADGIVLSALDEIAWTFNIRGNDVEYNPVVVSYAFISEEETVLFVLPGKLTSDMAKKLQAEGVILADYTKITSYLAKLKENTRLYLDPKKTNFALYNALPFSCDVIEGPSPVALLKSIKNEKEIEGFNNAMVRDGVALTRFFIWLEKSLATGKQVTELSLSEKLADFRSKQSHYVSESFETIAGYNAHGAIVHYGATPESNAKLANDGLLLLDSGAQYFDGTTDITRTIALGEPTEAMKKDFTRVLKGHISLAKCKFPQGTRGSQLDILARKALWDNGINYMHGTGHGIGHFLNVHEGPQSIRMEENPVALQPGMVISNEPGVYRTDEYGIRIENLILVREDSETEFGKFYSFETLTLFPIDRNLVITSMLSAREHAWLNRYHQLVYEKLSPFLFEEEKEWLKNKTAEL</sequence>
<dbReference type="RefSeq" id="WP_079683833.1">
    <property type="nucleotide sequence ID" value="NZ_FUYQ01000017.1"/>
</dbReference>
<dbReference type="GO" id="GO:0046872">
    <property type="term" value="F:metal ion binding"/>
    <property type="evidence" value="ECO:0007669"/>
    <property type="project" value="UniProtKB-KW"/>
</dbReference>
<comment type="similarity">
    <text evidence="1">Belongs to the peptidase M24B family.</text>
</comment>
<dbReference type="SUPFAM" id="SSF53092">
    <property type="entry name" value="Creatinase/prolidase N-terminal domain"/>
    <property type="match status" value="1"/>
</dbReference>
<evidence type="ECO:0000259" key="4">
    <source>
        <dbReference type="Pfam" id="PF00557"/>
    </source>
</evidence>
<dbReference type="CDD" id="cd01085">
    <property type="entry name" value="APP"/>
    <property type="match status" value="1"/>
</dbReference>
<feature type="domain" description="Peptidase M24" evidence="4">
    <location>
        <begin position="314"/>
        <end position="527"/>
    </location>
</feature>
<evidence type="ECO:0000313" key="8">
    <source>
        <dbReference type="Proteomes" id="UP000190852"/>
    </source>
</evidence>
<dbReference type="Proteomes" id="UP000190852">
    <property type="component" value="Unassembled WGS sequence"/>
</dbReference>
<dbReference type="PANTHER" id="PTHR43763:SF6">
    <property type="entry name" value="XAA-PRO AMINOPEPTIDASE 1"/>
    <property type="match status" value="1"/>
</dbReference>
<feature type="domain" description="Peptidase M24 C-terminal" evidence="6">
    <location>
        <begin position="535"/>
        <end position="595"/>
    </location>
</feature>
<dbReference type="FunFam" id="3.40.350.10:FF:000003">
    <property type="entry name" value="Xaa-pro aminopeptidase P"/>
    <property type="match status" value="1"/>
</dbReference>
<dbReference type="Pfam" id="PF16189">
    <property type="entry name" value="Creatinase_N_2"/>
    <property type="match status" value="1"/>
</dbReference>
<evidence type="ECO:0000256" key="2">
    <source>
        <dbReference type="ARBA" id="ARBA00022723"/>
    </source>
</evidence>
<dbReference type="InterPro" id="IPR000994">
    <property type="entry name" value="Pept_M24"/>
</dbReference>
<keyword evidence="3" id="KW-0378">Hydrolase</keyword>
<keyword evidence="8" id="KW-1185">Reference proteome</keyword>
<evidence type="ECO:0000259" key="6">
    <source>
        <dbReference type="Pfam" id="PF16188"/>
    </source>
</evidence>
<dbReference type="InterPro" id="IPR036005">
    <property type="entry name" value="Creatinase/aminopeptidase-like"/>
</dbReference>
<evidence type="ECO:0000256" key="1">
    <source>
        <dbReference type="ARBA" id="ARBA00008766"/>
    </source>
</evidence>
<dbReference type="EMBL" id="FUYQ01000017">
    <property type="protein sequence ID" value="SKB68934.1"/>
    <property type="molecule type" value="Genomic_DNA"/>
</dbReference>
<accession>A0A1T5DB41</accession>
<evidence type="ECO:0000313" key="7">
    <source>
        <dbReference type="EMBL" id="SKB68934.1"/>
    </source>
</evidence>
<dbReference type="Pfam" id="PF00557">
    <property type="entry name" value="Peptidase_M24"/>
    <property type="match status" value="1"/>
</dbReference>
<gene>
    <name evidence="7" type="ORF">SAMN05660349_02378</name>
</gene>
<evidence type="ECO:0000256" key="3">
    <source>
        <dbReference type="ARBA" id="ARBA00022801"/>
    </source>
</evidence>
<organism evidence="7 8">
    <name type="scientific">Parabacteroides chartae</name>
    <dbReference type="NCBI Taxonomy" id="1037355"/>
    <lineage>
        <taxon>Bacteria</taxon>
        <taxon>Pseudomonadati</taxon>
        <taxon>Bacteroidota</taxon>
        <taxon>Bacteroidia</taxon>
        <taxon>Bacteroidales</taxon>
        <taxon>Tannerellaceae</taxon>
        <taxon>Parabacteroides</taxon>
    </lineage>
</organism>
<keyword evidence="7" id="KW-0645">Protease</keyword>
<keyword evidence="2" id="KW-0479">Metal-binding</keyword>